<dbReference type="PANTHER" id="PTHR44140:SF2">
    <property type="entry name" value="LD25575P"/>
    <property type="match status" value="1"/>
</dbReference>
<dbReference type="GO" id="GO:0034975">
    <property type="term" value="P:protein folding in endoplasmic reticulum"/>
    <property type="evidence" value="ECO:0007669"/>
    <property type="project" value="TreeGrafter"/>
</dbReference>
<dbReference type="Gene3D" id="1.25.40.10">
    <property type="entry name" value="Tetratricopeptide repeat domain"/>
    <property type="match status" value="1"/>
</dbReference>
<keyword evidence="10" id="KW-1185">Reference proteome</keyword>
<evidence type="ECO:0000256" key="6">
    <source>
        <dbReference type="PROSITE-ProRule" id="PRU00339"/>
    </source>
</evidence>
<dbReference type="OrthoDB" id="1726119at2759"/>
<evidence type="ECO:0000256" key="7">
    <source>
        <dbReference type="SAM" id="SignalP"/>
    </source>
</evidence>
<comment type="subcellular location">
    <subcellularLocation>
        <location evidence="1">Endoplasmic reticulum lumen</location>
    </subcellularLocation>
</comment>
<name>A0A7R9BHI7_9CRUS</name>
<evidence type="ECO:0000256" key="3">
    <source>
        <dbReference type="ARBA" id="ARBA00022737"/>
    </source>
</evidence>
<dbReference type="InterPro" id="IPR011990">
    <property type="entry name" value="TPR-like_helical_dom_sf"/>
</dbReference>
<dbReference type="InterPro" id="IPR019734">
    <property type="entry name" value="TPR_rpt"/>
</dbReference>
<dbReference type="Pfam" id="PF00226">
    <property type="entry name" value="DnaJ"/>
    <property type="match status" value="1"/>
</dbReference>
<keyword evidence="5" id="KW-0256">Endoplasmic reticulum</keyword>
<dbReference type="InterPro" id="IPR036869">
    <property type="entry name" value="J_dom_sf"/>
</dbReference>
<proteinExistence type="predicted"/>
<feature type="chain" id="PRO_5036210133" description="J domain-containing protein" evidence="7">
    <location>
        <begin position="35"/>
        <end position="494"/>
    </location>
</feature>
<evidence type="ECO:0000313" key="10">
    <source>
        <dbReference type="Proteomes" id="UP000678499"/>
    </source>
</evidence>
<feature type="repeat" description="TPR" evidence="6">
    <location>
        <begin position="339"/>
        <end position="372"/>
    </location>
</feature>
<dbReference type="InterPro" id="IPR001623">
    <property type="entry name" value="DnaJ_domain"/>
</dbReference>
<dbReference type="FunFam" id="1.25.40.10:FF:000224">
    <property type="entry name" value="DnaJ and TPR domain protein"/>
    <property type="match status" value="1"/>
</dbReference>
<dbReference type="PROSITE" id="PS50005">
    <property type="entry name" value="TPR"/>
    <property type="match status" value="5"/>
</dbReference>
<dbReference type="GO" id="GO:0051787">
    <property type="term" value="F:misfolded protein binding"/>
    <property type="evidence" value="ECO:0007669"/>
    <property type="project" value="TreeGrafter"/>
</dbReference>
<dbReference type="EMBL" id="CAJPEX010000279">
    <property type="protein sequence ID" value="CAG0914835.1"/>
    <property type="molecule type" value="Genomic_DNA"/>
</dbReference>
<dbReference type="InterPro" id="IPR051727">
    <property type="entry name" value="DnaJ_C3_Co-chaperones"/>
</dbReference>
<keyword evidence="4 6" id="KW-0802">TPR repeat</keyword>
<dbReference type="EMBL" id="OA882316">
    <property type="protein sequence ID" value="CAD7274683.1"/>
    <property type="molecule type" value="Genomic_DNA"/>
</dbReference>
<dbReference type="AlphaFoldDB" id="A0A7R9BHI7"/>
<dbReference type="Proteomes" id="UP000678499">
    <property type="component" value="Unassembled WGS sequence"/>
</dbReference>
<sequence length="494" mass="56865">MVAVERFFMPPQLGLCSLWLVLAALELEVKLTQSTSVSEAEKHLELGKQMLARGQFQDALDHFHRAIEGDPSNYLTYFRRATAFLALGKARAALPDLDQVISLKPDFVAARLQRGNVYLKQGRLDEAHIDFENVLRFDPGNEEANQHYADIEPIGIDIHNAEEAFSEGAYAEAVNILSRILERCPWSVKLREMRAESFLRMGDYMNAISDFKSTVRLTPDNTAGEFRVSKLHYEMGEADESLNAVRECLKLDPDHKECFDHYKKVKKLAKIVQEMEASFEAEHYEDCVAAARKVKKAEPSHQRFLTRAQDRLCYCTTKGSEPTEALKACSEAIRLEENPRFYCDRADAHLALDEFDEAIADFQRASQLDERYDRPREGVQRAQKLKKSAGKRNYYKILGVNKNTPKKDIVKAYRKLAQKWHPDNYTDEDEKKAAEKKFMDIAAAKEVLTDPEMRKKYDMGEDPLDPESQAGQQFNPFQHFHFHGQPFQFKFQYN</sequence>
<dbReference type="PROSITE" id="PS50076">
    <property type="entry name" value="DNAJ_2"/>
    <property type="match status" value="1"/>
</dbReference>
<evidence type="ECO:0000256" key="2">
    <source>
        <dbReference type="ARBA" id="ARBA00022729"/>
    </source>
</evidence>
<dbReference type="Gene3D" id="1.10.287.110">
    <property type="entry name" value="DnaJ domain"/>
    <property type="match status" value="1"/>
</dbReference>
<evidence type="ECO:0000256" key="5">
    <source>
        <dbReference type="ARBA" id="ARBA00022824"/>
    </source>
</evidence>
<dbReference type="CDD" id="cd06257">
    <property type="entry name" value="DnaJ"/>
    <property type="match status" value="1"/>
</dbReference>
<evidence type="ECO:0000256" key="4">
    <source>
        <dbReference type="ARBA" id="ARBA00022803"/>
    </source>
</evidence>
<dbReference type="SMART" id="SM00271">
    <property type="entry name" value="DnaJ"/>
    <property type="match status" value="1"/>
</dbReference>
<dbReference type="Pfam" id="PF13432">
    <property type="entry name" value="TPR_16"/>
    <property type="match status" value="1"/>
</dbReference>
<feature type="repeat" description="TPR" evidence="6">
    <location>
        <begin position="108"/>
        <end position="141"/>
    </location>
</feature>
<feature type="repeat" description="TPR" evidence="6">
    <location>
        <begin position="188"/>
        <end position="221"/>
    </location>
</feature>
<dbReference type="PRINTS" id="PR00625">
    <property type="entry name" value="JDOMAIN"/>
</dbReference>
<dbReference type="SUPFAM" id="SSF48452">
    <property type="entry name" value="TPR-like"/>
    <property type="match status" value="1"/>
</dbReference>
<evidence type="ECO:0000259" key="8">
    <source>
        <dbReference type="PROSITE" id="PS50076"/>
    </source>
</evidence>
<keyword evidence="2 7" id="KW-0732">Signal</keyword>
<dbReference type="PROSITE" id="PS50293">
    <property type="entry name" value="TPR_REGION"/>
    <property type="match status" value="1"/>
</dbReference>
<dbReference type="SMART" id="SM00028">
    <property type="entry name" value="TPR"/>
    <property type="match status" value="6"/>
</dbReference>
<feature type="signal peptide" evidence="7">
    <location>
        <begin position="1"/>
        <end position="34"/>
    </location>
</feature>
<evidence type="ECO:0000313" key="9">
    <source>
        <dbReference type="EMBL" id="CAD7274683.1"/>
    </source>
</evidence>
<dbReference type="Pfam" id="PF13181">
    <property type="entry name" value="TPR_8"/>
    <property type="match status" value="2"/>
</dbReference>
<feature type="repeat" description="TPR" evidence="6">
    <location>
        <begin position="40"/>
        <end position="73"/>
    </location>
</feature>
<feature type="repeat" description="TPR" evidence="6">
    <location>
        <begin position="222"/>
        <end position="255"/>
    </location>
</feature>
<dbReference type="GO" id="GO:0051087">
    <property type="term" value="F:protein-folding chaperone binding"/>
    <property type="evidence" value="ECO:0007669"/>
    <property type="project" value="TreeGrafter"/>
</dbReference>
<reference evidence="9" key="1">
    <citation type="submission" date="2020-11" db="EMBL/GenBank/DDBJ databases">
        <authorList>
            <person name="Tran Van P."/>
        </authorList>
    </citation>
    <scope>NUCLEOTIDE SEQUENCE</scope>
</reference>
<dbReference type="GO" id="GO:0005788">
    <property type="term" value="C:endoplasmic reticulum lumen"/>
    <property type="evidence" value="ECO:0007669"/>
    <property type="project" value="UniProtKB-SubCell"/>
</dbReference>
<protein>
    <recommendedName>
        <fullName evidence="8">J domain-containing protein</fullName>
    </recommendedName>
</protein>
<accession>A0A7R9BHI7</accession>
<gene>
    <name evidence="9" type="ORF">NMOB1V02_LOCUS2506</name>
</gene>
<keyword evidence="3" id="KW-0677">Repeat</keyword>
<feature type="domain" description="J" evidence="8">
    <location>
        <begin position="393"/>
        <end position="461"/>
    </location>
</feature>
<organism evidence="9">
    <name type="scientific">Notodromas monacha</name>
    <dbReference type="NCBI Taxonomy" id="399045"/>
    <lineage>
        <taxon>Eukaryota</taxon>
        <taxon>Metazoa</taxon>
        <taxon>Ecdysozoa</taxon>
        <taxon>Arthropoda</taxon>
        <taxon>Crustacea</taxon>
        <taxon>Oligostraca</taxon>
        <taxon>Ostracoda</taxon>
        <taxon>Podocopa</taxon>
        <taxon>Podocopida</taxon>
        <taxon>Cypridocopina</taxon>
        <taxon>Cypridoidea</taxon>
        <taxon>Cyprididae</taxon>
        <taxon>Notodromas</taxon>
    </lineage>
</organism>
<dbReference type="PANTHER" id="PTHR44140">
    <property type="entry name" value="LD25575P"/>
    <property type="match status" value="1"/>
</dbReference>
<evidence type="ECO:0000256" key="1">
    <source>
        <dbReference type="ARBA" id="ARBA00004319"/>
    </source>
</evidence>